<protein>
    <submittedName>
        <fullName evidence="2">Uncharacterized protein</fullName>
    </submittedName>
</protein>
<accession>A0A7S3Z1D1</accession>
<gene>
    <name evidence="2" type="ORF">LGLO00237_LOCUS20378</name>
</gene>
<sequence length="153" mass="17119">MAASTTLILHYNGSVHRLKVFRQTPASDIEFNIRSLLQIPNKKKTVPNTATNRRLRWRCNTSQTALKYTDLHGSPLALTSFAPDKTHYLVVPGPRRDPDHKPSAPSSSSSSSLRIPITSGRYSYICMHKCTSIYVHVRVYVCASVLHCTCTCT</sequence>
<reference evidence="2" key="1">
    <citation type="submission" date="2021-01" db="EMBL/GenBank/DDBJ databases">
        <authorList>
            <person name="Corre E."/>
            <person name="Pelletier E."/>
            <person name="Niang G."/>
            <person name="Scheremetjew M."/>
            <person name="Finn R."/>
            <person name="Kale V."/>
            <person name="Holt S."/>
            <person name="Cochrane G."/>
            <person name="Meng A."/>
            <person name="Brown T."/>
            <person name="Cohen L."/>
        </authorList>
    </citation>
    <scope>NUCLEOTIDE SEQUENCE</scope>
    <source>
        <strain evidence="2">CCCM811</strain>
    </source>
</reference>
<evidence type="ECO:0000256" key="1">
    <source>
        <dbReference type="SAM" id="MobiDB-lite"/>
    </source>
</evidence>
<dbReference type="EMBL" id="HBIV01028473">
    <property type="protein sequence ID" value="CAE0668753.1"/>
    <property type="molecule type" value="Transcribed_RNA"/>
</dbReference>
<feature type="region of interest" description="Disordered" evidence="1">
    <location>
        <begin position="92"/>
        <end position="113"/>
    </location>
</feature>
<name>A0A7S3Z1D1_9EUKA</name>
<evidence type="ECO:0000313" key="2">
    <source>
        <dbReference type="EMBL" id="CAE0668753.1"/>
    </source>
</evidence>
<organism evidence="2">
    <name type="scientific">Lotharella globosa</name>
    <dbReference type="NCBI Taxonomy" id="91324"/>
    <lineage>
        <taxon>Eukaryota</taxon>
        <taxon>Sar</taxon>
        <taxon>Rhizaria</taxon>
        <taxon>Cercozoa</taxon>
        <taxon>Chlorarachniophyceae</taxon>
        <taxon>Lotharella</taxon>
    </lineage>
</organism>
<proteinExistence type="predicted"/>
<dbReference type="AlphaFoldDB" id="A0A7S3Z1D1"/>